<dbReference type="Pfam" id="PF00728">
    <property type="entry name" value="Glyco_hydro_20"/>
    <property type="match status" value="1"/>
</dbReference>
<evidence type="ECO:0000313" key="8">
    <source>
        <dbReference type="Proteomes" id="UP000023152"/>
    </source>
</evidence>
<dbReference type="InterPro" id="IPR015883">
    <property type="entry name" value="Glyco_hydro_20_cat"/>
</dbReference>
<evidence type="ECO:0000256" key="1">
    <source>
        <dbReference type="ARBA" id="ARBA00001231"/>
    </source>
</evidence>
<dbReference type="GO" id="GO:0004563">
    <property type="term" value="F:beta-N-acetylhexosaminidase activity"/>
    <property type="evidence" value="ECO:0007669"/>
    <property type="project" value="UniProtKB-EC"/>
</dbReference>
<dbReference type="PANTHER" id="PTHR22600">
    <property type="entry name" value="BETA-HEXOSAMINIDASE"/>
    <property type="match status" value="1"/>
</dbReference>
<dbReference type="EC" id="3.2.1.52" evidence="3"/>
<dbReference type="InterPro" id="IPR025705">
    <property type="entry name" value="Beta_hexosaminidase_sua/sub"/>
</dbReference>
<feature type="active site" description="Proton donor" evidence="5">
    <location>
        <position position="3"/>
    </location>
</feature>
<gene>
    <name evidence="7" type="ORF">RFI_28610</name>
</gene>
<protein>
    <recommendedName>
        <fullName evidence="3">beta-N-acetylhexosaminidase</fullName>
        <ecNumber evidence="3">3.2.1.52</ecNumber>
    </recommendedName>
</protein>
<dbReference type="GO" id="GO:0016020">
    <property type="term" value="C:membrane"/>
    <property type="evidence" value="ECO:0007669"/>
    <property type="project" value="TreeGrafter"/>
</dbReference>
<dbReference type="InterPro" id="IPR017853">
    <property type="entry name" value="GH"/>
</dbReference>
<dbReference type="AlphaFoldDB" id="X6M456"/>
<evidence type="ECO:0000256" key="4">
    <source>
        <dbReference type="ARBA" id="ARBA00022801"/>
    </source>
</evidence>
<comment type="catalytic activity">
    <reaction evidence="1">
        <text>Hydrolysis of terminal non-reducing N-acetyl-D-hexosamine residues in N-acetyl-beta-D-hexosaminides.</text>
        <dbReference type="EC" id="3.2.1.52"/>
    </reaction>
</comment>
<feature type="domain" description="Glycoside hydrolase family 20 catalytic" evidence="6">
    <location>
        <begin position="2"/>
        <end position="161"/>
    </location>
</feature>
<evidence type="ECO:0000256" key="2">
    <source>
        <dbReference type="ARBA" id="ARBA00006285"/>
    </source>
</evidence>
<dbReference type="GO" id="GO:0005975">
    <property type="term" value="P:carbohydrate metabolic process"/>
    <property type="evidence" value="ECO:0007669"/>
    <property type="project" value="InterPro"/>
</dbReference>
<dbReference type="PANTHER" id="PTHR22600:SF21">
    <property type="entry name" value="BETA-HEXOSAMINIDASE A"/>
    <property type="match status" value="1"/>
</dbReference>
<evidence type="ECO:0000256" key="3">
    <source>
        <dbReference type="ARBA" id="ARBA00012663"/>
    </source>
</evidence>
<dbReference type="OrthoDB" id="428480at2759"/>
<organism evidence="7 8">
    <name type="scientific">Reticulomyxa filosa</name>
    <dbReference type="NCBI Taxonomy" id="46433"/>
    <lineage>
        <taxon>Eukaryota</taxon>
        <taxon>Sar</taxon>
        <taxon>Rhizaria</taxon>
        <taxon>Retaria</taxon>
        <taxon>Foraminifera</taxon>
        <taxon>Monothalamids</taxon>
        <taxon>Reticulomyxidae</taxon>
        <taxon>Reticulomyxa</taxon>
    </lineage>
</organism>
<dbReference type="Gene3D" id="3.20.20.80">
    <property type="entry name" value="Glycosidases"/>
    <property type="match status" value="1"/>
</dbReference>
<dbReference type="EMBL" id="ASPP01024706">
    <property type="protein sequence ID" value="ETO08778.1"/>
    <property type="molecule type" value="Genomic_DNA"/>
</dbReference>
<dbReference type="Proteomes" id="UP000023152">
    <property type="component" value="Unassembled WGS sequence"/>
</dbReference>
<accession>X6M456</accession>
<comment type="similarity">
    <text evidence="2">Belongs to the glycosyl hydrolase 20 family.</text>
</comment>
<comment type="caution">
    <text evidence="7">The sequence shown here is derived from an EMBL/GenBank/DDBJ whole genome shotgun (WGS) entry which is preliminary data.</text>
</comment>
<proteinExistence type="inferred from homology"/>
<evidence type="ECO:0000256" key="5">
    <source>
        <dbReference type="PIRSR" id="PIRSR625705-1"/>
    </source>
</evidence>
<reference evidence="7 8" key="1">
    <citation type="journal article" date="2013" name="Curr. Biol.">
        <title>The Genome of the Foraminiferan Reticulomyxa filosa.</title>
        <authorList>
            <person name="Glockner G."/>
            <person name="Hulsmann N."/>
            <person name="Schleicher M."/>
            <person name="Noegel A.A."/>
            <person name="Eichinger L."/>
            <person name="Gallinger C."/>
            <person name="Pawlowski J."/>
            <person name="Sierra R."/>
            <person name="Euteneuer U."/>
            <person name="Pillet L."/>
            <person name="Moustafa A."/>
            <person name="Platzer M."/>
            <person name="Groth M."/>
            <person name="Szafranski K."/>
            <person name="Schliwa M."/>
        </authorList>
    </citation>
    <scope>NUCLEOTIDE SEQUENCE [LARGE SCALE GENOMIC DNA]</scope>
</reference>
<dbReference type="PRINTS" id="PR00738">
    <property type="entry name" value="GLHYDRLASE20"/>
</dbReference>
<dbReference type="GO" id="GO:0030203">
    <property type="term" value="P:glycosaminoglycan metabolic process"/>
    <property type="evidence" value="ECO:0007669"/>
    <property type="project" value="TreeGrafter"/>
</dbReference>
<dbReference type="SUPFAM" id="SSF51445">
    <property type="entry name" value="(Trans)glycosidases"/>
    <property type="match status" value="1"/>
</dbReference>
<evidence type="ECO:0000313" key="7">
    <source>
        <dbReference type="EMBL" id="ETO08778.1"/>
    </source>
</evidence>
<keyword evidence="8" id="KW-1185">Reference proteome</keyword>
<dbReference type="OMA" id="HESEHYK"/>
<sequence length="207" mass="24117">MDEVRFECYDNDEQVKAWLKKEHLSEGHDIYRWWADKATAIASKYKKRPIVWQEVYKNFETKVPKDTVIHLWMGKNLLRSAALNGYDILVSHGWYLDHLKTAWQDYYNNNMFEGIEHESEHYKKHVLGGEACMWSEHIDLSVLDATVWPKAAAAAENLWSTSRNIDTAFDRLEYFRCLLIGRGVGGGPLKHVNSREAPDSPHSCFQE</sequence>
<evidence type="ECO:0000259" key="6">
    <source>
        <dbReference type="Pfam" id="PF00728"/>
    </source>
</evidence>
<name>X6M456_RETFI</name>
<keyword evidence="4" id="KW-0378">Hydrolase</keyword>